<name>A0A4R5UP42_9HYPH</name>
<dbReference type="Gene3D" id="3.30.450.150">
    <property type="entry name" value="Haem-degrading domain"/>
    <property type="match status" value="1"/>
</dbReference>
<dbReference type="OrthoDB" id="9815788at2"/>
<dbReference type="Pfam" id="PF03928">
    <property type="entry name" value="HbpS-like"/>
    <property type="match status" value="1"/>
</dbReference>
<keyword evidence="2" id="KW-1185">Reference proteome</keyword>
<dbReference type="RefSeq" id="WP_133315127.1">
    <property type="nucleotide sequence ID" value="NZ_SMTL01000001.1"/>
</dbReference>
<dbReference type="InterPro" id="IPR005624">
    <property type="entry name" value="PduO/GlcC-like"/>
</dbReference>
<evidence type="ECO:0000313" key="2">
    <source>
        <dbReference type="Proteomes" id="UP000295238"/>
    </source>
</evidence>
<dbReference type="EMBL" id="SMTL01000001">
    <property type="protein sequence ID" value="TDK39681.1"/>
    <property type="molecule type" value="Genomic_DNA"/>
</dbReference>
<dbReference type="AlphaFoldDB" id="A0A4R5UP42"/>
<sequence length="142" mass="14162">MPYSFTSLSLADARSALDAGLAVAEALGVPCSIAIVEASGQLIGFARPDKAMLGSAELAINKAFTAAIFQNSTEAIGRLATPGAELYGIQNSHAGRVVIFGGGIPILIGGKVVGAIGVSGGTVAQDIEIANAAQANLPSVRL</sequence>
<accession>A0A4R5UP42</accession>
<proteinExistence type="predicted"/>
<dbReference type="PANTHER" id="PTHR34309">
    <property type="entry name" value="SLR1406 PROTEIN"/>
    <property type="match status" value="1"/>
</dbReference>
<dbReference type="InterPro" id="IPR038084">
    <property type="entry name" value="PduO/GlcC-like_sf"/>
</dbReference>
<dbReference type="Proteomes" id="UP000295238">
    <property type="component" value="Unassembled WGS sequence"/>
</dbReference>
<reference evidence="1 2" key="1">
    <citation type="submission" date="2019-03" db="EMBL/GenBank/DDBJ databases">
        <title>Rhizobium sp. nov., an bacterium isolated from biocrust in Mu Us Desert.</title>
        <authorList>
            <person name="Lixiong L."/>
        </authorList>
    </citation>
    <scope>NUCLEOTIDE SEQUENCE [LARGE SCALE GENOMIC DNA]</scope>
    <source>
        <strain evidence="1 2">SPY-1</strain>
    </source>
</reference>
<dbReference type="SUPFAM" id="SSF143744">
    <property type="entry name" value="GlcG-like"/>
    <property type="match status" value="1"/>
</dbReference>
<dbReference type="PANTHER" id="PTHR34309:SF1">
    <property type="entry name" value="PROTEIN GLCG"/>
    <property type="match status" value="1"/>
</dbReference>
<comment type="caution">
    <text evidence="1">The sequence shown here is derived from an EMBL/GenBank/DDBJ whole genome shotgun (WGS) entry which is preliminary data.</text>
</comment>
<dbReference type="InterPro" id="IPR052517">
    <property type="entry name" value="GlcG_carb_metab_protein"/>
</dbReference>
<evidence type="ECO:0000313" key="1">
    <source>
        <dbReference type="EMBL" id="TDK39681.1"/>
    </source>
</evidence>
<gene>
    <name evidence="1" type="ORF">E2F50_06145</name>
</gene>
<protein>
    <submittedName>
        <fullName evidence="1">Heme-binding protein</fullName>
    </submittedName>
</protein>
<organism evidence="1 2">
    <name type="scientific">Rhizobium deserti</name>
    <dbReference type="NCBI Taxonomy" id="2547961"/>
    <lineage>
        <taxon>Bacteria</taxon>
        <taxon>Pseudomonadati</taxon>
        <taxon>Pseudomonadota</taxon>
        <taxon>Alphaproteobacteria</taxon>
        <taxon>Hyphomicrobiales</taxon>
        <taxon>Rhizobiaceae</taxon>
        <taxon>Rhizobium/Agrobacterium group</taxon>
        <taxon>Rhizobium</taxon>
    </lineage>
</organism>